<protein>
    <submittedName>
        <fullName evidence="1">Uncharacterized protein</fullName>
    </submittedName>
</protein>
<accession>A0A024VT28</accession>
<sequence>MINHNVNNNNNMAGNNFVVGLLRNEKN</sequence>
<dbReference type="EMBL" id="KI927830">
    <property type="protein sequence ID" value="ETW31632.1"/>
    <property type="molecule type" value="Genomic_DNA"/>
</dbReference>
<dbReference type="Proteomes" id="UP000030656">
    <property type="component" value="Unassembled WGS sequence"/>
</dbReference>
<name>A0A024VT28_PLAFA</name>
<organism evidence="1 2">
    <name type="scientific">Plasmodium falciparum FCH/4</name>
    <dbReference type="NCBI Taxonomy" id="1036724"/>
    <lineage>
        <taxon>Eukaryota</taxon>
        <taxon>Sar</taxon>
        <taxon>Alveolata</taxon>
        <taxon>Apicomplexa</taxon>
        <taxon>Aconoidasida</taxon>
        <taxon>Haemosporida</taxon>
        <taxon>Plasmodiidae</taxon>
        <taxon>Plasmodium</taxon>
        <taxon>Plasmodium (Laverania)</taxon>
    </lineage>
</organism>
<proteinExistence type="predicted"/>
<reference evidence="1 2" key="1">
    <citation type="submission" date="2013-02" db="EMBL/GenBank/DDBJ databases">
        <title>The Genome Annotation of Plasmodium falciparum FCH/4.</title>
        <authorList>
            <consortium name="The Broad Institute Genome Sequencing Platform"/>
            <consortium name="The Broad Institute Genome Sequencing Center for Infectious Disease"/>
            <person name="Neafsey D."/>
            <person name="Hoffman S."/>
            <person name="Volkman S."/>
            <person name="Rosenthal P."/>
            <person name="Walker B."/>
            <person name="Young S.K."/>
            <person name="Zeng Q."/>
            <person name="Gargeya S."/>
            <person name="Fitzgerald M."/>
            <person name="Haas B."/>
            <person name="Abouelleil A."/>
            <person name="Allen A.W."/>
            <person name="Alvarado L."/>
            <person name="Arachchi H.M."/>
            <person name="Berlin A.M."/>
            <person name="Chapman S.B."/>
            <person name="Gainer-Dewar J."/>
            <person name="Goldberg J."/>
            <person name="Griggs A."/>
            <person name="Gujja S."/>
            <person name="Hansen M."/>
            <person name="Howarth C."/>
            <person name="Imamovic A."/>
            <person name="Ireland A."/>
            <person name="Larimer J."/>
            <person name="McCowan C."/>
            <person name="Murphy C."/>
            <person name="Pearson M."/>
            <person name="Poon T.W."/>
            <person name="Priest M."/>
            <person name="Roberts A."/>
            <person name="Saif S."/>
            <person name="Shea T."/>
            <person name="Sisk P."/>
            <person name="Sykes S."/>
            <person name="Wortman J."/>
            <person name="Nusbaum C."/>
            <person name="Birren B."/>
        </authorList>
    </citation>
    <scope>NUCLEOTIDE SEQUENCE [LARGE SCALE GENOMIC DNA]</scope>
    <source>
        <strain evidence="1 2">FCH/4</strain>
    </source>
</reference>
<gene>
    <name evidence="1" type="ORF">PFFCH_00891</name>
</gene>
<reference evidence="1 2" key="2">
    <citation type="submission" date="2013-02" db="EMBL/GenBank/DDBJ databases">
        <title>The Genome Sequence of Plasmodium falciparum FCH/4.</title>
        <authorList>
            <consortium name="The Broad Institute Genome Sequencing Platform"/>
            <consortium name="The Broad Institute Genome Sequencing Center for Infectious Disease"/>
            <person name="Neafsey D."/>
            <person name="Cheeseman I."/>
            <person name="Volkman S."/>
            <person name="Adams J."/>
            <person name="Walker B."/>
            <person name="Young S.K."/>
            <person name="Zeng Q."/>
            <person name="Gargeya S."/>
            <person name="Fitzgerald M."/>
            <person name="Haas B."/>
            <person name="Abouelleil A."/>
            <person name="Alvarado L."/>
            <person name="Arachchi H.M."/>
            <person name="Berlin A.M."/>
            <person name="Chapman S.B."/>
            <person name="Dewar J."/>
            <person name="Goldberg J."/>
            <person name="Griggs A."/>
            <person name="Gujja S."/>
            <person name="Hansen M."/>
            <person name="Howarth C."/>
            <person name="Imamovic A."/>
            <person name="Larimer J."/>
            <person name="McCowan C."/>
            <person name="Murphy C."/>
            <person name="Neiman D."/>
            <person name="Pearson M."/>
            <person name="Priest M."/>
            <person name="Roberts A."/>
            <person name="Saif S."/>
            <person name="Shea T."/>
            <person name="Sisk P."/>
            <person name="Sykes S."/>
            <person name="Wortman J."/>
            <person name="Nusbaum C."/>
            <person name="Birren B."/>
        </authorList>
    </citation>
    <scope>NUCLEOTIDE SEQUENCE [LARGE SCALE GENOMIC DNA]</scope>
    <source>
        <strain evidence="1 2">FCH/4</strain>
    </source>
</reference>
<evidence type="ECO:0000313" key="2">
    <source>
        <dbReference type="Proteomes" id="UP000030656"/>
    </source>
</evidence>
<dbReference type="AlphaFoldDB" id="A0A024VT28"/>
<evidence type="ECO:0000313" key="1">
    <source>
        <dbReference type="EMBL" id="ETW31632.1"/>
    </source>
</evidence>